<comment type="caution">
    <text evidence="1">The sequence shown here is derived from an EMBL/GenBank/DDBJ whole genome shotgun (WGS) entry which is preliminary data.</text>
</comment>
<protein>
    <submittedName>
        <fullName evidence="1">Uncharacterized protein</fullName>
    </submittedName>
</protein>
<organism evidence="1">
    <name type="scientific">marine sediment metagenome</name>
    <dbReference type="NCBI Taxonomy" id="412755"/>
    <lineage>
        <taxon>unclassified sequences</taxon>
        <taxon>metagenomes</taxon>
        <taxon>ecological metagenomes</taxon>
    </lineage>
</organism>
<accession>X0TWR5</accession>
<evidence type="ECO:0000313" key="1">
    <source>
        <dbReference type="EMBL" id="GAF92582.1"/>
    </source>
</evidence>
<dbReference type="AlphaFoldDB" id="X0TWR5"/>
<proteinExistence type="predicted"/>
<sequence>YDEKHKDIIVPVLKEKDVVIERPKFIEKIVEIIKPKYVCQKCGHEVR</sequence>
<name>X0TWR5_9ZZZZ</name>
<gene>
    <name evidence="1" type="ORF">S01H1_25830</name>
</gene>
<reference evidence="1" key="1">
    <citation type="journal article" date="2014" name="Front. Microbiol.">
        <title>High frequency of phylogenetically diverse reductive dehalogenase-homologous genes in deep subseafloor sedimentary metagenomes.</title>
        <authorList>
            <person name="Kawai M."/>
            <person name="Futagami T."/>
            <person name="Toyoda A."/>
            <person name="Takaki Y."/>
            <person name="Nishi S."/>
            <person name="Hori S."/>
            <person name="Arai W."/>
            <person name="Tsubouchi T."/>
            <person name="Morono Y."/>
            <person name="Uchiyama I."/>
            <person name="Ito T."/>
            <person name="Fujiyama A."/>
            <person name="Inagaki F."/>
            <person name="Takami H."/>
        </authorList>
    </citation>
    <scope>NUCLEOTIDE SEQUENCE</scope>
    <source>
        <strain evidence="1">Expedition CK06-06</strain>
    </source>
</reference>
<feature type="non-terminal residue" evidence="1">
    <location>
        <position position="1"/>
    </location>
</feature>
<dbReference type="EMBL" id="BARS01015626">
    <property type="protein sequence ID" value="GAF92582.1"/>
    <property type="molecule type" value="Genomic_DNA"/>
</dbReference>